<protein>
    <recommendedName>
        <fullName evidence="9">TOM1-like protein 2</fullName>
    </recommendedName>
</protein>
<evidence type="ECO:0000256" key="4">
    <source>
        <dbReference type="SAM" id="MobiDB-lite"/>
    </source>
</evidence>
<dbReference type="Gene3D" id="1.25.40.90">
    <property type="match status" value="1"/>
</dbReference>
<feature type="domain" description="GAT" evidence="6">
    <location>
        <begin position="209"/>
        <end position="297"/>
    </location>
</feature>
<dbReference type="SUPFAM" id="SSF89009">
    <property type="entry name" value="GAT-like domain"/>
    <property type="match status" value="1"/>
</dbReference>
<dbReference type="PROSITE" id="PS50179">
    <property type="entry name" value="VHS"/>
    <property type="match status" value="1"/>
</dbReference>
<dbReference type="OrthoDB" id="2018246at2759"/>
<evidence type="ECO:0000256" key="3">
    <source>
        <dbReference type="ARBA" id="ARBA00022927"/>
    </source>
</evidence>
<dbReference type="GO" id="GO:0035091">
    <property type="term" value="F:phosphatidylinositol binding"/>
    <property type="evidence" value="ECO:0007669"/>
    <property type="project" value="InterPro"/>
</dbReference>
<accession>A0A9P0CEP8</accession>
<dbReference type="CDD" id="cd14233">
    <property type="entry name" value="GAT_TOM1_like"/>
    <property type="match status" value="1"/>
</dbReference>
<evidence type="ECO:0008006" key="9">
    <source>
        <dbReference type="Google" id="ProtNLM"/>
    </source>
</evidence>
<dbReference type="GO" id="GO:0005768">
    <property type="term" value="C:endosome"/>
    <property type="evidence" value="ECO:0007669"/>
    <property type="project" value="TreeGrafter"/>
</dbReference>
<dbReference type="InterPro" id="IPR008942">
    <property type="entry name" value="ENTH_VHS"/>
</dbReference>
<feature type="region of interest" description="Disordered" evidence="4">
    <location>
        <begin position="391"/>
        <end position="425"/>
    </location>
</feature>
<feature type="region of interest" description="Disordered" evidence="4">
    <location>
        <begin position="464"/>
        <end position="489"/>
    </location>
</feature>
<dbReference type="GO" id="GO:0043130">
    <property type="term" value="F:ubiquitin binding"/>
    <property type="evidence" value="ECO:0007669"/>
    <property type="project" value="InterPro"/>
</dbReference>
<dbReference type="Pfam" id="PF03127">
    <property type="entry name" value="GAT"/>
    <property type="match status" value="1"/>
</dbReference>
<evidence type="ECO:0000256" key="1">
    <source>
        <dbReference type="ARBA" id="ARBA00007708"/>
    </source>
</evidence>
<dbReference type="PROSITE" id="PS50909">
    <property type="entry name" value="GAT"/>
    <property type="match status" value="1"/>
</dbReference>
<dbReference type="Proteomes" id="UP001153636">
    <property type="component" value="Chromosome 12"/>
</dbReference>
<evidence type="ECO:0000313" key="7">
    <source>
        <dbReference type="EMBL" id="CAH1102147.1"/>
    </source>
</evidence>
<organism evidence="7 8">
    <name type="scientific">Psylliodes chrysocephalus</name>
    <dbReference type="NCBI Taxonomy" id="3402493"/>
    <lineage>
        <taxon>Eukaryota</taxon>
        <taxon>Metazoa</taxon>
        <taxon>Ecdysozoa</taxon>
        <taxon>Arthropoda</taxon>
        <taxon>Hexapoda</taxon>
        <taxon>Insecta</taxon>
        <taxon>Pterygota</taxon>
        <taxon>Neoptera</taxon>
        <taxon>Endopterygota</taxon>
        <taxon>Coleoptera</taxon>
        <taxon>Polyphaga</taxon>
        <taxon>Cucujiformia</taxon>
        <taxon>Chrysomeloidea</taxon>
        <taxon>Chrysomelidae</taxon>
        <taxon>Galerucinae</taxon>
        <taxon>Alticini</taxon>
        <taxon>Psylliodes</taxon>
    </lineage>
</organism>
<proteinExistence type="inferred from homology"/>
<feature type="compositionally biased region" description="Basic and acidic residues" evidence="4">
    <location>
        <begin position="479"/>
        <end position="489"/>
    </location>
</feature>
<dbReference type="AlphaFoldDB" id="A0A9P0CEP8"/>
<dbReference type="SMART" id="SM00288">
    <property type="entry name" value="VHS"/>
    <property type="match status" value="1"/>
</dbReference>
<dbReference type="PIRSF" id="PIRSF036948">
    <property type="entry name" value="TOM1"/>
    <property type="match status" value="1"/>
</dbReference>
<dbReference type="GO" id="GO:0015031">
    <property type="term" value="P:protein transport"/>
    <property type="evidence" value="ECO:0007669"/>
    <property type="project" value="UniProtKB-KW"/>
</dbReference>
<keyword evidence="8" id="KW-1185">Reference proteome</keyword>
<keyword evidence="3" id="KW-0653">Protein transport</keyword>
<evidence type="ECO:0000259" key="5">
    <source>
        <dbReference type="PROSITE" id="PS50179"/>
    </source>
</evidence>
<evidence type="ECO:0000259" key="6">
    <source>
        <dbReference type="PROSITE" id="PS50909"/>
    </source>
</evidence>
<evidence type="ECO:0000256" key="2">
    <source>
        <dbReference type="ARBA" id="ARBA00022448"/>
    </source>
</evidence>
<dbReference type="PANTHER" id="PTHR13856">
    <property type="entry name" value="VHS DOMAIN CONTAINING PROTEIN FAMILY"/>
    <property type="match status" value="1"/>
</dbReference>
<feature type="domain" description="VHS" evidence="5">
    <location>
        <begin position="24"/>
        <end position="157"/>
    </location>
</feature>
<dbReference type="InterPro" id="IPR002014">
    <property type="entry name" value="VHS_dom"/>
</dbReference>
<dbReference type="EMBL" id="OV651824">
    <property type="protein sequence ID" value="CAH1102147.1"/>
    <property type="molecule type" value="Genomic_DNA"/>
</dbReference>
<comment type="similarity">
    <text evidence="1">Belongs to the TOM1 family.</text>
</comment>
<name>A0A9P0CEP8_9CUCU</name>
<keyword evidence="2" id="KW-0813">Transport</keyword>
<sequence length="489" mass="53376">MSFLSNALIGNPFSTSVGAKIEQATDGTLASENWALNMEICDLVNETEEGPRDAIKAIRKRLTQNAGKNYTVIMYTLTILETCIKNCGKRFHVLVCNKDFIQELVKLIGPKNDPPTAVQEKVLSLIQCWASAFQSQPELSGVNAVYQDLLAKGIEFPPTDLDSLAPIHTPRKSVTEKPVPPPEPRPQPRGESASPRHVPPTFTGTLTPEQRAKLQSELDVVQSNMSVLGEMLHEIKPGEEQPDELELLQELHVTCQSMQQRLVELISKISNDGLCEELLRINDELNNLFLRYSRWDKNRGVGMKQSSASAMLSKATHPSAIKPSQSAVAKPPLEASDSLIDFDDEVPKALNGLTLTPNKVGGGDASVSKIDKIGSDDFDMFAQSRNVTYESSKKSSSTYKDNLDPDQVAGGLSSVTQRKATNPEDLEIDEMASWLGRTSGVEESVTSSDFDRFLAERAAAAENLPTIACSTNTKSTNSTKDKKADLSAA</sequence>
<feature type="compositionally biased region" description="Pro residues" evidence="4">
    <location>
        <begin position="178"/>
        <end position="187"/>
    </location>
</feature>
<dbReference type="CDD" id="cd03565">
    <property type="entry name" value="VHS_Tom1_like"/>
    <property type="match status" value="1"/>
</dbReference>
<gene>
    <name evidence="7" type="ORF">PSYICH_LOCUS3238</name>
</gene>
<dbReference type="Gene3D" id="1.20.58.160">
    <property type="match status" value="1"/>
</dbReference>
<dbReference type="InterPro" id="IPR004152">
    <property type="entry name" value="GAT_dom"/>
</dbReference>
<dbReference type="InterPro" id="IPR014645">
    <property type="entry name" value="TOM1"/>
</dbReference>
<evidence type="ECO:0000313" key="8">
    <source>
        <dbReference type="Proteomes" id="UP001153636"/>
    </source>
</evidence>
<reference evidence="7" key="1">
    <citation type="submission" date="2022-01" db="EMBL/GenBank/DDBJ databases">
        <authorList>
            <person name="King R."/>
        </authorList>
    </citation>
    <scope>NUCLEOTIDE SEQUENCE</scope>
</reference>
<dbReference type="GO" id="GO:0016020">
    <property type="term" value="C:membrane"/>
    <property type="evidence" value="ECO:0007669"/>
    <property type="project" value="TreeGrafter"/>
</dbReference>
<dbReference type="SUPFAM" id="SSF48464">
    <property type="entry name" value="ENTH/VHS domain"/>
    <property type="match status" value="1"/>
</dbReference>
<dbReference type="GO" id="GO:0030276">
    <property type="term" value="F:clathrin binding"/>
    <property type="evidence" value="ECO:0007669"/>
    <property type="project" value="TreeGrafter"/>
</dbReference>
<dbReference type="GO" id="GO:0007165">
    <property type="term" value="P:signal transduction"/>
    <property type="evidence" value="ECO:0007669"/>
    <property type="project" value="TreeGrafter"/>
</dbReference>
<dbReference type="InterPro" id="IPR038425">
    <property type="entry name" value="GAT_sf"/>
</dbReference>
<dbReference type="Pfam" id="PF00790">
    <property type="entry name" value="VHS"/>
    <property type="match status" value="1"/>
</dbReference>
<dbReference type="PANTHER" id="PTHR13856:SF137">
    <property type="entry name" value="GH05942P"/>
    <property type="match status" value="1"/>
</dbReference>
<feature type="region of interest" description="Disordered" evidence="4">
    <location>
        <begin position="161"/>
        <end position="205"/>
    </location>
</feature>